<dbReference type="Proteomes" id="UP000243338">
    <property type="component" value="Unassembled WGS sequence"/>
</dbReference>
<protein>
    <submittedName>
        <fullName evidence="1">Uncharacterized protein</fullName>
    </submittedName>
</protein>
<evidence type="ECO:0000313" key="2">
    <source>
        <dbReference type="Proteomes" id="UP000243338"/>
    </source>
</evidence>
<dbReference type="AlphaFoldDB" id="A0A1I0A6N9"/>
<dbReference type="RefSeq" id="WP_167879267.1">
    <property type="nucleotide sequence ID" value="NZ_CAAGSJ010000002.1"/>
</dbReference>
<proteinExistence type="predicted"/>
<reference evidence="2" key="1">
    <citation type="submission" date="2016-10" db="EMBL/GenBank/DDBJ databases">
        <authorList>
            <person name="Varghese N."/>
            <person name="Submissions S."/>
        </authorList>
    </citation>
    <scope>NUCLEOTIDE SEQUENCE [LARGE SCALE GENOMIC DNA]</scope>
    <source>
        <strain evidence="2">SLH 33</strain>
    </source>
</reference>
<sequence length="56" mass="6786">MFENGFFVNYRYVLEDFGTQNNILFTKNEVNEEKEDDEKEEEKKKIIQMGSIFRSL</sequence>
<keyword evidence="2" id="KW-1185">Reference proteome</keyword>
<accession>A0A1I0A6N9</accession>
<name>A0A1I0A6N9_9EURY</name>
<dbReference type="EMBL" id="FOHQ01000004">
    <property type="protein sequence ID" value="SES89791.1"/>
    <property type="molecule type" value="Genomic_DNA"/>
</dbReference>
<gene>
    <name evidence="1" type="ORF">SAMN04488587_1453</name>
</gene>
<organism evidence="1 2">
    <name type="scientific">Methanococcoides vulcani</name>
    <dbReference type="NCBI Taxonomy" id="1353158"/>
    <lineage>
        <taxon>Archaea</taxon>
        <taxon>Methanobacteriati</taxon>
        <taxon>Methanobacteriota</taxon>
        <taxon>Stenosarchaea group</taxon>
        <taxon>Methanomicrobia</taxon>
        <taxon>Methanosarcinales</taxon>
        <taxon>Methanosarcinaceae</taxon>
        <taxon>Methanococcoides</taxon>
    </lineage>
</organism>
<dbReference type="STRING" id="1353158.SAMN04488587_1453"/>
<evidence type="ECO:0000313" key="1">
    <source>
        <dbReference type="EMBL" id="SES89791.1"/>
    </source>
</evidence>